<reference evidence="2" key="3">
    <citation type="journal article" date="2017" name="Nature">
        <title>Genome sequence of the progenitor of the wheat D genome Aegilops tauschii.</title>
        <authorList>
            <person name="Luo M.C."/>
            <person name="Gu Y.Q."/>
            <person name="Puiu D."/>
            <person name="Wang H."/>
            <person name="Twardziok S.O."/>
            <person name="Deal K.R."/>
            <person name="Huo N."/>
            <person name="Zhu T."/>
            <person name="Wang L."/>
            <person name="Wang Y."/>
            <person name="McGuire P.E."/>
            <person name="Liu S."/>
            <person name="Long H."/>
            <person name="Ramasamy R.K."/>
            <person name="Rodriguez J.C."/>
            <person name="Van S.L."/>
            <person name="Yuan L."/>
            <person name="Wang Z."/>
            <person name="Xia Z."/>
            <person name="Xiao L."/>
            <person name="Anderson O.D."/>
            <person name="Ouyang S."/>
            <person name="Liang Y."/>
            <person name="Zimin A.V."/>
            <person name="Pertea G."/>
            <person name="Qi P."/>
            <person name="Bennetzen J.L."/>
            <person name="Dai X."/>
            <person name="Dawson M.W."/>
            <person name="Muller H.G."/>
            <person name="Kugler K."/>
            <person name="Rivarola-Duarte L."/>
            <person name="Spannagl M."/>
            <person name="Mayer K.F.X."/>
            <person name="Lu F.H."/>
            <person name="Bevan M.W."/>
            <person name="Leroy P."/>
            <person name="Li P."/>
            <person name="You F.M."/>
            <person name="Sun Q."/>
            <person name="Liu Z."/>
            <person name="Lyons E."/>
            <person name="Wicker T."/>
            <person name="Salzberg S.L."/>
            <person name="Devos K.M."/>
            <person name="Dvorak J."/>
        </authorList>
    </citation>
    <scope>NUCLEOTIDE SEQUENCE [LARGE SCALE GENOMIC DNA]</scope>
    <source>
        <strain evidence="2">cv. AL8/78</strain>
    </source>
</reference>
<proteinExistence type="predicted"/>
<dbReference type="Proteomes" id="UP000015105">
    <property type="component" value="Chromosome 1D"/>
</dbReference>
<keyword evidence="3" id="KW-1185">Reference proteome</keyword>
<feature type="region of interest" description="Disordered" evidence="1">
    <location>
        <begin position="31"/>
        <end position="90"/>
    </location>
</feature>
<dbReference type="AlphaFoldDB" id="A0A452Y7E2"/>
<evidence type="ECO:0000313" key="2">
    <source>
        <dbReference type="EnsemblPlants" id="AET1Gv20321400.8"/>
    </source>
</evidence>
<evidence type="ECO:0000313" key="3">
    <source>
        <dbReference type="Proteomes" id="UP000015105"/>
    </source>
</evidence>
<reference evidence="3" key="2">
    <citation type="journal article" date="2017" name="Nat. Plants">
        <title>The Aegilops tauschii genome reveals multiple impacts of transposons.</title>
        <authorList>
            <person name="Zhao G."/>
            <person name="Zou C."/>
            <person name="Li K."/>
            <person name="Wang K."/>
            <person name="Li T."/>
            <person name="Gao L."/>
            <person name="Zhang X."/>
            <person name="Wang H."/>
            <person name="Yang Z."/>
            <person name="Liu X."/>
            <person name="Jiang W."/>
            <person name="Mao L."/>
            <person name="Kong X."/>
            <person name="Jiao Y."/>
            <person name="Jia J."/>
        </authorList>
    </citation>
    <scope>NUCLEOTIDE SEQUENCE [LARGE SCALE GENOMIC DNA]</scope>
    <source>
        <strain evidence="3">cv. AL8/78</strain>
    </source>
</reference>
<evidence type="ECO:0000256" key="1">
    <source>
        <dbReference type="SAM" id="MobiDB-lite"/>
    </source>
</evidence>
<organism evidence="2 3">
    <name type="scientific">Aegilops tauschii subsp. strangulata</name>
    <name type="common">Goatgrass</name>
    <dbReference type="NCBI Taxonomy" id="200361"/>
    <lineage>
        <taxon>Eukaryota</taxon>
        <taxon>Viridiplantae</taxon>
        <taxon>Streptophyta</taxon>
        <taxon>Embryophyta</taxon>
        <taxon>Tracheophyta</taxon>
        <taxon>Spermatophyta</taxon>
        <taxon>Magnoliopsida</taxon>
        <taxon>Liliopsida</taxon>
        <taxon>Poales</taxon>
        <taxon>Poaceae</taxon>
        <taxon>BOP clade</taxon>
        <taxon>Pooideae</taxon>
        <taxon>Triticodae</taxon>
        <taxon>Triticeae</taxon>
        <taxon>Triticinae</taxon>
        <taxon>Aegilops</taxon>
    </lineage>
</organism>
<accession>A0A452Y7E2</accession>
<reference evidence="2" key="4">
    <citation type="submission" date="2019-03" db="UniProtKB">
        <authorList>
            <consortium name="EnsemblPlants"/>
        </authorList>
    </citation>
    <scope>IDENTIFICATION</scope>
</reference>
<name>A0A452Y7E2_AEGTS</name>
<feature type="compositionally biased region" description="Basic and acidic residues" evidence="1">
    <location>
        <begin position="36"/>
        <end position="84"/>
    </location>
</feature>
<reference evidence="2" key="5">
    <citation type="journal article" date="2021" name="G3 (Bethesda)">
        <title>Aegilops tauschii genome assembly Aet v5.0 features greater sequence contiguity and improved annotation.</title>
        <authorList>
            <person name="Wang L."/>
            <person name="Zhu T."/>
            <person name="Rodriguez J.C."/>
            <person name="Deal K.R."/>
            <person name="Dubcovsky J."/>
            <person name="McGuire P.E."/>
            <person name="Lux T."/>
            <person name="Spannagl M."/>
            <person name="Mayer K.F.X."/>
            <person name="Baldrich P."/>
            <person name="Meyers B.C."/>
            <person name="Huo N."/>
            <person name="Gu Y.Q."/>
            <person name="Zhou H."/>
            <person name="Devos K.M."/>
            <person name="Bennetzen J.L."/>
            <person name="Unver T."/>
            <person name="Budak H."/>
            <person name="Gulick P.J."/>
            <person name="Galiba G."/>
            <person name="Kalapos B."/>
            <person name="Nelson D.R."/>
            <person name="Li P."/>
            <person name="You F.M."/>
            <person name="Luo M.C."/>
            <person name="Dvorak J."/>
        </authorList>
    </citation>
    <scope>NUCLEOTIDE SEQUENCE [LARGE SCALE GENOMIC DNA]</scope>
    <source>
        <strain evidence="2">cv. AL8/78</strain>
    </source>
</reference>
<dbReference type="Gramene" id="AET1Gv20321400.8">
    <property type="protein sequence ID" value="AET1Gv20321400.8"/>
    <property type="gene ID" value="AET1Gv20321400"/>
</dbReference>
<dbReference type="EnsemblPlants" id="AET1Gv20321400.8">
    <property type="protein sequence ID" value="AET1Gv20321400.8"/>
    <property type="gene ID" value="AET1Gv20321400"/>
</dbReference>
<protein>
    <submittedName>
        <fullName evidence="2">Uncharacterized protein</fullName>
    </submittedName>
</protein>
<reference evidence="3" key="1">
    <citation type="journal article" date="2014" name="Science">
        <title>Ancient hybridizations among the ancestral genomes of bread wheat.</title>
        <authorList>
            <consortium name="International Wheat Genome Sequencing Consortium,"/>
            <person name="Marcussen T."/>
            <person name="Sandve S.R."/>
            <person name="Heier L."/>
            <person name="Spannagl M."/>
            <person name="Pfeifer M."/>
            <person name="Jakobsen K.S."/>
            <person name="Wulff B.B."/>
            <person name="Steuernagel B."/>
            <person name="Mayer K.F."/>
            <person name="Olsen O.A."/>
        </authorList>
    </citation>
    <scope>NUCLEOTIDE SEQUENCE [LARGE SCALE GENOMIC DNA]</scope>
    <source>
        <strain evidence="3">cv. AL8/78</strain>
    </source>
</reference>
<sequence>KLCFGRYQCCPLVLEHLVVLCCMFLITREPSSVGRPRSEEPKRGDSRVDRDREKSRERIRERDRDENPRERSHDRIRERDSREERHHHRD</sequence>